<evidence type="ECO:0000313" key="2">
    <source>
        <dbReference type="EMBL" id="GAG96647.1"/>
    </source>
</evidence>
<reference evidence="2" key="1">
    <citation type="journal article" date="2014" name="Front. Microbiol.">
        <title>High frequency of phylogenetically diverse reductive dehalogenase-homologous genes in deep subseafloor sedimentary metagenomes.</title>
        <authorList>
            <person name="Kawai M."/>
            <person name="Futagami T."/>
            <person name="Toyoda A."/>
            <person name="Takaki Y."/>
            <person name="Nishi S."/>
            <person name="Hori S."/>
            <person name="Arai W."/>
            <person name="Tsubouchi T."/>
            <person name="Morono Y."/>
            <person name="Uchiyama I."/>
            <person name="Ito T."/>
            <person name="Fujiyama A."/>
            <person name="Inagaki F."/>
            <person name="Takami H."/>
        </authorList>
    </citation>
    <scope>NUCLEOTIDE SEQUENCE</scope>
    <source>
        <strain evidence="2">Expedition CK06-06</strain>
    </source>
</reference>
<feature type="non-terminal residue" evidence="2">
    <location>
        <position position="1"/>
    </location>
</feature>
<dbReference type="GO" id="GO:0004519">
    <property type="term" value="F:endonuclease activity"/>
    <property type="evidence" value="ECO:0007669"/>
    <property type="project" value="InterPro"/>
</dbReference>
<name>X1CUK2_9ZZZZ</name>
<feature type="domain" description="Terminase large subunit GpA endonuclease" evidence="1">
    <location>
        <begin position="40"/>
        <end position="219"/>
    </location>
</feature>
<dbReference type="InterPro" id="IPR046454">
    <property type="entry name" value="GpA_endonuclease"/>
</dbReference>
<protein>
    <recommendedName>
        <fullName evidence="1">Terminase large subunit GpA endonuclease domain-containing protein</fullName>
    </recommendedName>
</protein>
<accession>X1CUK2</accession>
<comment type="caution">
    <text evidence="2">The sequence shown here is derived from an EMBL/GenBank/DDBJ whole genome shotgun (WGS) entry which is preliminary data.</text>
</comment>
<proteinExistence type="predicted"/>
<dbReference type="Pfam" id="PF20454">
    <property type="entry name" value="GpA_nuclease"/>
    <property type="match status" value="1"/>
</dbReference>
<evidence type="ECO:0000259" key="1">
    <source>
        <dbReference type="Pfam" id="PF20454"/>
    </source>
</evidence>
<organism evidence="2">
    <name type="scientific">marine sediment metagenome</name>
    <dbReference type="NCBI Taxonomy" id="412755"/>
    <lineage>
        <taxon>unclassified sequences</taxon>
        <taxon>metagenomes</taxon>
        <taxon>ecological metagenomes</taxon>
    </lineage>
</organism>
<dbReference type="AlphaFoldDB" id="X1CUK2"/>
<gene>
    <name evidence="2" type="ORF">S01H4_47131</name>
</gene>
<sequence>AGTWPDQKRLGFLHRSPPIPMSRIYPGMTAPARIDVGLDDLFAFLLDREWLRMDDVPLRITRCLVDANGTYSDDIFKTCRNSQYASVLTPSFGFGITAKKLPISRLPRNKGRRDIGPEWAPKKAERGQIPAVIFDANYWKTQFHKQLSMAKGERGALVLYDAEPETHRRTAEGYRSELPVEVSAHNRTVCEWSEIPNRENHPLDCAVGCMVAASMEGVKTVERVAPVKERLSLSAMASRGGRA</sequence>
<dbReference type="EMBL" id="BART01026416">
    <property type="protein sequence ID" value="GAG96647.1"/>
    <property type="molecule type" value="Genomic_DNA"/>
</dbReference>